<protein>
    <submittedName>
        <fullName evidence="11">Unnamed protein product</fullName>
    </submittedName>
</protein>
<dbReference type="Gene3D" id="3.20.20.70">
    <property type="entry name" value="Aldolase class I"/>
    <property type="match status" value="1"/>
</dbReference>
<evidence type="ECO:0000256" key="4">
    <source>
        <dbReference type="ARBA" id="ARBA00022664"/>
    </source>
</evidence>
<comment type="catalytic activity">
    <reaction evidence="9">
        <text>a 5,6-dihydrouridine in mRNA + NADP(+) = a uridine in mRNA + NADPH + H(+)</text>
        <dbReference type="Rhea" id="RHEA:69855"/>
        <dbReference type="Rhea" id="RHEA-COMP:14658"/>
        <dbReference type="Rhea" id="RHEA-COMP:17789"/>
        <dbReference type="ChEBI" id="CHEBI:15378"/>
        <dbReference type="ChEBI" id="CHEBI:57783"/>
        <dbReference type="ChEBI" id="CHEBI:58349"/>
        <dbReference type="ChEBI" id="CHEBI:65315"/>
        <dbReference type="ChEBI" id="CHEBI:74443"/>
    </reaction>
    <physiologicalReaction direction="right-to-left" evidence="9">
        <dbReference type="Rhea" id="RHEA:69857"/>
    </physiologicalReaction>
</comment>
<evidence type="ECO:0000256" key="9">
    <source>
        <dbReference type="ARBA" id="ARBA00049447"/>
    </source>
</evidence>
<keyword evidence="4" id="KW-0507">mRNA processing</keyword>
<dbReference type="PROSITE" id="PS01136">
    <property type="entry name" value="UPF0034"/>
    <property type="match status" value="1"/>
</dbReference>
<evidence type="ECO:0000256" key="5">
    <source>
        <dbReference type="ARBA" id="ARBA00022694"/>
    </source>
</evidence>
<dbReference type="Proteomes" id="UP001165063">
    <property type="component" value="Unassembled WGS sequence"/>
</dbReference>
<evidence type="ECO:0000313" key="11">
    <source>
        <dbReference type="EMBL" id="GMG55319.1"/>
    </source>
</evidence>
<keyword evidence="2" id="KW-0285">Flavoprotein</keyword>
<dbReference type="InterPro" id="IPR035587">
    <property type="entry name" value="DUS-like_FMN-bd"/>
</dbReference>
<evidence type="ECO:0000256" key="8">
    <source>
        <dbReference type="ARBA" id="ARBA00048342"/>
    </source>
</evidence>
<keyword evidence="3" id="KW-0288">FMN</keyword>
<keyword evidence="7" id="KW-0520">NAD</keyword>
<reference evidence="11" key="1">
    <citation type="submission" date="2023-04" db="EMBL/GenBank/DDBJ databases">
        <title>Ambrosiozyma monospora NBRC 1965.</title>
        <authorList>
            <person name="Ichikawa N."/>
            <person name="Sato H."/>
            <person name="Tonouchi N."/>
        </authorList>
    </citation>
    <scope>NUCLEOTIDE SEQUENCE</scope>
    <source>
        <strain evidence="11">NBRC 1965</strain>
    </source>
</reference>
<dbReference type="InterPro" id="IPR052582">
    <property type="entry name" value="tRNA-DUS-like"/>
</dbReference>
<evidence type="ECO:0000259" key="10">
    <source>
        <dbReference type="Pfam" id="PF01207"/>
    </source>
</evidence>
<evidence type="ECO:0000313" key="12">
    <source>
        <dbReference type="Proteomes" id="UP001165063"/>
    </source>
</evidence>
<keyword evidence="6" id="KW-0560">Oxidoreductase</keyword>
<dbReference type="Pfam" id="PF01207">
    <property type="entry name" value="Dus"/>
    <property type="match status" value="1"/>
</dbReference>
<dbReference type="GO" id="GO:0017150">
    <property type="term" value="F:tRNA dihydrouridine synthase activity"/>
    <property type="evidence" value="ECO:0007669"/>
    <property type="project" value="InterPro"/>
</dbReference>
<dbReference type="GO" id="GO:0050660">
    <property type="term" value="F:flavin adenine dinucleotide binding"/>
    <property type="evidence" value="ECO:0007669"/>
    <property type="project" value="InterPro"/>
</dbReference>
<accession>A0A9W7DJ06</accession>
<dbReference type="PANTHER" id="PTHR45936:SF1">
    <property type="entry name" value="TRNA-DIHYDROURIDINE(20) SYNTHASE [NAD(P)+]-LIKE"/>
    <property type="match status" value="1"/>
</dbReference>
<evidence type="ECO:0000256" key="7">
    <source>
        <dbReference type="ARBA" id="ARBA00023027"/>
    </source>
</evidence>
<keyword evidence="5" id="KW-0819">tRNA processing</keyword>
<dbReference type="CDD" id="cd02801">
    <property type="entry name" value="DUS_like_FMN"/>
    <property type="match status" value="1"/>
</dbReference>
<dbReference type="AlphaFoldDB" id="A0A9W7DJ06"/>
<dbReference type="InterPro" id="IPR013785">
    <property type="entry name" value="Aldolase_TIM"/>
</dbReference>
<evidence type="ECO:0000256" key="1">
    <source>
        <dbReference type="ARBA" id="ARBA00001917"/>
    </source>
</evidence>
<evidence type="ECO:0000256" key="2">
    <source>
        <dbReference type="ARBA" id="ARBA00022630"/>
    </source>
</evidence>
<sequence>MVINYTGKFVLAPMVRIGELPTRLLALQYGAQLVWTPELIDKKILTLERSVNTTLNTIDYCSKKGNKKIPGVTDLVFRTFPEMERGKLILQMGTADPEIAVQAASIVIQDVDGIDINAGCPKHFSIHSGMGAALLKTPELLCSILKKLVDEVGKPNGKPISVKIRILEDEKSTLELVEKLCLTGISNLTMHCRRREMRNREAPIRDYIVVL</sequence>
<dbReference type="InterPro" id="IPR018517">
    <property type="entry name" value="tRNA_hU_synthase_CS"/>
</dbReference>
<dbReference type="OrthoDB" id="10262250at2759"/>
<dbReference type="SUPFAM" id="SSF51395">
    <property type="entry name" value="FMN-linked oxidoreductases"/>
    <property type="match status" value="1"/>
</dbReference>
<evidence type="ECO:0000256" key="3">
    <source>
        <dbReference type="ARBA" id="ARBA00022643"/>
    </source>
</evidence>
<gene>
    <name evidence="11" type="ORF">Amon01_000753900</name>
</gene>
<evidence type="ECO:0000256" key="6">
    <source>
        <dbReference type="ARBA" id="ARBA00023002"/>
    </source>
</evidence>
<keyword evidence="12" id="KW-1185">Reference proteome</keyword>
<comment type="catalytic activity">
    <reaction evidence="8">
        <text>a 5,6-dihydrouridine in mRNA + NAD(+) = a uridine in mRNA + NADH + H(+)</text>
        <dbReference type="Rhea" id="RHEA:69851"/>
        <dbReference type="Rhea" id="RHEA-COMP:14658"/>
        <dbReference type="Rhea" id="RHEA-COMP:17789"/>
        <dbReference type="ChEBI" id="CHEBI:15378"/>
        <dbReference type="ChEBI" id="CHEBI:57540"/>
        <dbReference type="ChEBI" id="CHEBI:57945"/>
        <dbReference type="ChEBI" id="CHEBI:65315"/>
        <dbReference type="ChEBI" id="CHEBI:74443"/>
    </reaction>
    <physiologicalReaction direction="right-to-left" evidence="8">
        <dbReference type="Rhea" id="RHEA:69853"/>
    </physiologicalReaction>
</comment>
<comment type="caution">
    <text evidence="11">The sequence shown here is derived from an EMBL/GenBank/DDBJ whole genome shotgun (WGS) entry which is preliminary data.</text>
</comment>
<organism evidence="11 12">
    <name type="scientific">Ambrosiozyma monospora</name>
    <name type="common">Yeast</name>
    <name type="synonym">Endomycopsis monosporus</name>
    <dbReference type="NCBI Taxonomy" id="43982"/>
    <lineage>
        <taxon>Eukaryota</taxon>
        <taxon>Fungi</taxon>
        <taxon>Dikarya</taxon>
        <taxon>Ascomycota</taxon>
        <taxon>Saccharomycotina</taxon>
        <taxon>Pichiomycetes</taxon>
        <taxon>Pichiales</taxon>
        <taxon>Pichiaceae</taxon>
        <taxon>Ambrosiozyma</taxon>
    </lineage>
</organism>
<dbReference type="PANTHER" id="PTHR45936">
    <property type="entry name" value="TRNA-DIHYDROURIDINE(20) SYNTHASE [NAD(P)+]-LIKE"/>
    <property type="match status" value="1"/>
</dbReference>
<feature type="domain" description="DUS-like FMN-binding" evidence="10">
    <location>
        <begin position="11"/>
        <end position="204"/>
    </location>
</feature>
<dbReference type="GO" id="GO:0005737">
    <property type="term" value="C:cytoplasm"/>
    <property type="evidence" value="ECO:0007669"/>
    <property type="project" value="TreeGrafter"/>
</dbReference>
<dbReference type="EMBL" id="BSXU01005650">
    <property type="protein sequence ID" value="GMG55319.1"/>
    <property type="molecule type" value="Genomic_DNA"/>
</dbReference>
<proteinExistence type="predicted"/>
<comment type="cofactor">
    <cofactor evidence="1">
        <name>FMN</name>
        <dbReference type="ChEBI" id="CHEBI:58210"/>
    </cofactor>
</comment>
<dbReference type="GO" id="GO:0006397">
    <property type="term" value="P:mRNA processing"/>
    <property type="evidence" value="ECO:0007669"/>
    <property type="project" value="UniProtKB-KW"/>
</dbReference>
<name>A0A9W7DJ06_AMBMO</name>